<dbReference type="Proteomes" id="UP000324222">
    <property type="component" value="Unassembled WGS sequence"/>
</dbReference>
<dbReference type="AlphaFoldDB" id="A0A5B7H6Z3"/>
<accession>A0A5B7H6Z3</accession>
<evidence type="ECO:0000313" key="2">
    <source>
        <dbReference type="Proteomes" id="UP000324222"/>
    </source>
</evidence>
<sequence length="18" mass="2247">MEVLRCAHFCHHYPHLRP</sequence>
<comment type="caution">
    <text evidence="1">The sequence shown here is derived from an EMBL/GenBank/DDBJ whole genome shotgun (WGS) entry which is preliminary data.</text>
</comment>
<proteinExistence type="predicted"/>
<protein>
    <submittedName>
        <fullName evidence="1">Uncharacterized protein</fullName>
    </submittedName>
</protein>
<evidence type="ECO:0000313" key="1">
    <source>
        <dbReference type="EMBL" id="MPC68451.1"/>
    </source>
</evidence>
<keyword evidence="2" id="KW-1185">Reference proteome</keyword>
<name>A0A5B7H6Z3_PORTR</name>
<reference evidence="1 2" key="1">
    <citation type="submission" date="2019-05" db="EMBL/GenBank/DDBJ databases">
        <title>Another draft genome of Portunus trituberculatus and its Hox gene families provides insights of decapod evolution.</title>
        <authorList>
            <person name="Jeong J.-H."/>
            <person name="Song I."/>
            <person name="Kim S."/>
            <person name="Choi T."/>
            <person name="Kim D."/>
            <person name="Ryu S."/>
            <person name="Kim W."/>
        </authorList>
    </citation>
    <scope>NUCLEOTIDE SEQUENCE [LARGE SCALE GENOMIC DNA]</scope>
    <source>
        <tissue evidence="1">Muscle</tissue>
    </source>
</reference>
<gene>
    <name evidence="1" type="ORF">E2C01_062653</name>
</gene>
<organism evidence="1 2">
    <name type="scientific">Portunus trituberculatus</name>
    <name type="common">Swimming crab</name>
    <name type="synonym">Neptunus trituberculatus</name>
    <dbReference type="NCBI Taxonomy" id="210409"/>
    <lineage>
        <taxon>Eukaryota</taxon>
        <taxon>Metazoa</taxon>
        <taxon>Ecdysozoa</taxon>
        <taxon>Arthropoda</taxon>
        <taxon>Crustacea</taxon>
        <taxon>Multicrustacea</taxon>
        <taxon>Malacostraca</taxon>
        <taxon>Eumalacostraca</taxon>
        <taxon>Eucarida</taxon>
        <taxon>Decapoda</taxon>
        <taxon>Pleocyemata</taxon>
        <taxon>Brachyura</taxon>
        <taxon>Eubrachyura</taxon>
        <taxon>Portunoidea</taxon>
        <taxon>Portunidae</taxon>
        <taxon>Portuninae</taxon>
        <taxon>Portunus</taxon>
    </lineage>
</organism>
<dbReference type="EMBL" id="VSRR010027865">
    <property type="protein sequence ID" value="MPC68451.1"/>
    <property type="molecule type" value="Genomic_DNA"/>
</dbReference>